<dbReference type="Proteomes" id="UP000314982">
    <property type="component" value="Unassembled WGS sequence"/>
</dbReference>
<accession>A0A4W5QHP2</accession>
<evidence type="ECO:0000313" key="1">
    <source>
        <dbReference type="Ensembl" id="ENSHHUP00000073490.1"/>
    </source>
</evidence>
<dbReference type="GO" id="GO:0003906">
    <property type="term" value="F:DNA-(apurinic or apyrimidinic site) endonuclease activity"/>
    <property type="evidence" value="ECO:0007669"/>
    <property type="project" value="InterPro"/>
</dbReference>
<dbReference type="GO" id="GO:0035861">
    <property type="term" value="C:site of double-strand break"/>
    <property type="evidence" value="ECO:0007669"/>
    <property type="project" value="TreeGrafter"/>
</dbReference>
<dbReference type="GeneTree" id="ENSGT01060000249238"/>
<protein>
    <recommendedName>
        <fullName evidence="3">FHA domain-containing protein</fullName>
    </recommendedName>
</protein>
<keyword evidence="2" id="KW-1185">Reference proteome</keyword>
<dbReference type="STRING" id="62062.ENSHHUP00000073490"/>
<evidence type="ECO:0000313" key="2">
    <source>
        <dbReference type="Proteomes" id="UP000314982"/>
    </source>
</evidence>
<reference evidence="1" key="3">
    <citation type="submission" date="2025-09" db="UniProtKB">
        <authorList>
            <consortium name="Ensembl"/>
        </authorList>
    </citation>
    <scope>IDENTIFICATION</scope>
</reference>
<dbReference type="InterPro" id="IPR008984">
    <property type="entry name" value="SMAD_FHA_dom_sf"/>
</dbReference>
<dbReference type="Ensembl" id="ENSHHUT00000075907.1">
    <property type="protein sequence ID" value="ENSHHUP00000073490.1"/>
    <property type="gene ID" value="ENSHHUG00000043131.1"/>
</dbReference>
<dbReference type="GO" id="GO:0005634">
    <property type="term" value="C:nucleus"/>
    <property type="evidence" value="ECO:0007669"/>
    <property type="project" value="TreeGrafter"/>
</dbReference>
<dbReference type="GO" id="GO:0008408">
    <property type="term" value="F:3'-5' exonuclease activity"/>
    <property type="evidence" value="ECO:0007669"/>
    <property type="project" value="InterPro"/>
</dbReference>
<dbReference type="PANTHER" id="PTHR21315">
    <property type="entry name" value="APRATAXIN AND PNK-LIKE FACTOR-RELATED"/>
    <property type="match status" value="1"/>
</dbReference>
<dbReference type="AlphaFoldDB" id="A0A4W5QHP2"/>
<dbReference type="InterPro" id="IPR039253">
    <property type="entry name" value="APLF"/>
</dbReference>
<evidence type="ECO:0008006" key="3">
    <source>
        <dbReference type="Google" id="ProtNLM"/>
    </source>
</evidence>
<organism evidence="1 2">
    <name type="scientific">Hucho hucho</name>
    <name type="common">huchen</name>
    <dbReference type="NCBI Taxonomy" id="62062"/>
    <lineage>
        <taxon>Eukaryota</taxon>
        <taxon>Metazoa</taxon>
        <taxon>Chordata</taxon>
        <taxon>Craniata</taxon>
        <taxon>Vertebrata</taxon>
        <taxon>Euteleostomi</taxon>
        <taxon>Actinopterygii</taxon>
        <taxon>Neopterygii</taxon>
        <taxon>Teleostei</taxon>
        <taxon>Protacanthopterygii</taxon>
        <taxon>Salmoniformes</taxon>
        <taxon>Salmonidae</taxon>
        <taxon>Salmoninae</taxon>
        <taxon>Hucho</taxon>
    </lineage>
</organism>
<dbReference type="PANTHER" id="PTHR21315:SF2">
    <property type="entry name" value="APRATAXIN AND PNK-LIKE FACTOR"/>
    <property type="match status" value="1"/>
</dbReference>
<dbReference type="GO" id="GO:0006302">
    <property type="term" value="P:double-strand break repair"/>
    <property type="evidence" value="ECO:0007669"/>
    <property type="project" value="InterPro"/>
</dbReference>
<dbReference type="Gene3D" id="2.60.200.20">
    <property type="match status" value="1"/>
</dbReference>
<reference evidence="2" key="1">
    <citation type="submission" date="2018-06" db="EMBL/GenBank/DDBJ databases">
        <title>Genome assembly of Danube salmon.</title>
        <authorList>
            <person name="Macqueen D.J."/>
            <person name="Gundappa M.K."/>
        </authorList>
    </citation>
    <scope>NUCLEOTIDE SEQUENCE [LARGE SCALE GENOMIC DNA]</scope>
</reference>
<sequence>MEGFDLVPVDGGSPIHLPVGETLLGRGPFLGVSDKIVSRHHGLLENLNGQLRIKPLGLSRIFFFFRVDYSLSSRAQVQADPIKTAKCQETVKLFKMKTRLLSFLLPLLNQATNPLTPLDRTRDGHQAPIYKNLDWEVVWTRRSQMNSYPTHLPQTRQKLG</sequence>
<reference evidence="1" key="2">
    <citation type="submission" date="2025-08" db="UniProtKB">
        <authorList>
            <consortium name="Ensembl"/>
        </authorList>
    </citation>
    <scope>IDENTIFICATION</scope>
</reference>
<dbReference type="SUPFAM" id="SSF49879">
    <property type="entry name" value="SMAD/FHA domain"/>
    <property type="match status" value="1"/>
</dbReference>
<name>A0A4W5QHP2_9TELE</name>
<proteinExistence type="predicted"/>